<reference evidence="2 3" key="1">
    <citation type="submission" date="2020-08" db="EMBL/GenBank/DDBJ databases">
        <title>Genomic Encyclopedia of Type Strains, Phase IV (KMG-IV): sequencing the most valuable type-strain genomes for metagenomic binning, comparative biology and taxonomic classification.</title>
        <authorList>
            <person name="Goeker M."/>
        </authorList>
    </citation>
    <scope>NUCLEOTIDE SEQUENCE [LARGE SCALE GENOMIC DNA]</scope>
    <source>
        <strain evidence="2 3">DSM 2461</strain>
    </source>
</reference>
<dbReference type="Proteomes" id="UP000587760">
    <property type="component" value="Unassembled WGS sequence"/>
</dbReference>
<feature type="domain" description="DUF4387" evidence="1">
    <location>
        <begin position="5"/>
        <end position="102"/>
    </location>
</feature>
<sequence>MKQPITDLARVIRSKNAGPYELTLDMIFKTSEIYEAIKKKQLINAEKIAEIYKIDKEMIKGVIYFDPSHAVKVTMKREIPSGAFGDSDIYGAQQHAPLLKLEFDI</sequence>
<gene>
    <name evidence="2" type="ORF">HNR50_001464</name>
</gene>
<dbReference type="EMBL" id="JACHGJ010000002">
    <property type="protein sequence ID" value="MBB6479806.1"/>
    <property type="molecule type" value="Genomic_DNA"/>
</dbReference>
<evidence type="ECO:0000313" key="3">
    <source>
        <dbReference type="Proteomes" id="UP000587760"/>
    </source>
</evidence>
<dbReference type="InterPro" id="IPR025496">
    <property type="entry name" value="DUF4387"/>
</dbReference>
<dbReference type="AlphaFoldDB" id="A0A841R7K1"/>
<keyword evidence="3" id="KW-1185">Reference proteome</keyword>
<evidence type="ECO:0000259" key="1">
    <source>
        <dbReference type="Pfam" id="PF14330"/>
    </source>
</evidence>
<accession>A0A841R7K1</accession>
<organism evidence="2 3">
    <name type="scientific">Spirochaeta isovalerica</name>
    <dbReference type="NCBI Taxonomy" id="150"/>
    <lineage>
        <taxon>Bacteria</taxon>
        <taxon>Pseudomonadati</taxon>
        <taxon>Spirochaetota</taxon>
        <taxon>Spirochaetia</taxon>
        <taxon>Spirochaetales</taxon>
        <taxon>Spirochaetaceae</taxon>
        <taxon>Spirochaeta</taxon>
    </lineage>
</organism>
<name>A0A841R7K1_9SPIO</name>
<dbReference type="Pfam" id="PF14330">
    <property type="entry name" value="DUF4387"/>
    <property type="match status" value="1"/>
</dbReference>
<dbReference type="RefSeq" id="WP_184745359.1">
    <property type="nucleotide sequence ID" value="NZ_JACHGJ010000002.1"/>
</dbReference>
<evidence type="ECO:0000313" key="2">
    <source>
        <dbReference type="EMBL" id="MBB6479806.1"/>
    </source>
</evidence>
<comment type="caution">
    <text evidence="2">The sequence shown here is derived from an EMBL/GenBank/DDBJ whole genome shotgun (WGS) entry which is preliminary data.</text>
</comment>
<proteinExistence type="predicted"/>
<protein>
    <recommendedName>
        <fullName evidence="1">DUF4387 domain-containing protein</fullName>
    </recommendedName>
</protein>